<dbReference type="EMBL" id="VDLU01000005">
    <property type="protein sequence ID" value="TNJ26418.1"/>
    <property type="molecule type" value="Genomic_DNA"/>
</dbReference>
<dbReference type="SUPFAM" id="SSF56784">
    <property type="entry name" value="HAD-like"/>
    <property type="match status" value="1"/>
</dbReference>
<dbReference type="GO" id="GO:0008967">
    <property type="term" value="F:phosphoglycolate phosphatase activity"/>
    <property type="evidence" value="ECO:0007669"/>
    <property type="project" value="TreeGrafter"/>
</dbReference>
<accession>A0A4Z1SRZ5</accession>
<dbReference type="Gene3D" id="3.40.50.1000">
    <property type="entry name" value="HAD superfamily/HAD-like"/>
    <property type="match status" value="1"/>
</dbReference>
<dbReference type="InterPro" id="IPR036412">
    <property type="entry name" value="HAD-like_sf"/>
</dbReference>
<dbReference type="PANTHER" id="PTHR43434">
    <property type="entry name" value="PHOSPHOGLYCOLATE PHOSPHATASE"/>
    <property type="match status" value="1"/>
</dbReference>
<gene>
    <name evidence="1" type="ORF">GMRT_14667</name>
</gene>
<sequence length="229" mass="24966">MSNVGLLKLVVFDLDGTLGDTLGSIARAVNEALAERGHPQYSEEVIRTFIGSGMRVLFEKAAPHATPDENEALCAIYRAKVSVYSQQDSPYDGIIPLLKDLHKHGIQMAIVTNKPQEAVLPCLQSLFSAAPELVDSFVAYYGLSDLSLAKPNPHFVLRLLEDLHVSKEDALYVGDSIVDVQTGRNAQVFTIGCLWGLGDPADVAQADLVVKTVADLHTYLRTRFSSINE</sequence>
<evidence type="ECO:0000313" key="1">
    <source>
        <dbReference type="EMBL" id="TNJ26418.1"/>
    </source>
</evidence>
<dbReference type="OrthoDB" id="40579at2759"/>
<dbReference type="InterPro" id="IPR006439">
    <property type="entry name" value="HAD-SF_hydro_IA"/>
</dbReference>
<dbReference type="SFLD" id="SFLDG01129">
    <property type="entry name" value="C1.5:_HAD__Beta-PGM__Phosphata"/>
    <property type="match status" value="1"/>
</dbReference>
<organism evidence="1 2">
    <name type="scientific">Giardia muris</name>
    <dbReference type="NCBI Taxonomy" id="5742"/>
    <lineage>
        <taxon>Eukaryota</taxon>
        <taxon>Metamonada</taxon>
        <taxon>Diplomonadida</taxon>
        <taxon>Hexamitidae</taxon>
        <taxon>Giardiinae</taxon>
        <taxon>Giardia</taxon>
    </lineage>
</organism>
<dbReference type="InterPro" id="IPR050155">
    <property type="entry name" value="HAD-like_hydrolase_sf"/>
</dbReference>
<keyword evidence="2" id="KW-1185">Reference proteome</keyword>
<dbReference type="SFLD" id="SFLDS00003">
    <property type="entry name" value="Haloacid_Dehalogenase"/>
    <property type="match status" value="1"/>
</dbReference>
<dbReference type="GO" id="GO:0006281">
    <property type="term" value="P:DNA repair"/>
    <property type="evidence" value="ECO:0007669"/>
    <property type="project" value="TreeGrafter"/>
</dbReference>
<proteinExistence type="predicted"/>
<dbReference type="VEuPathDB" id="GiardiaDB:GMRT_14667"/>
<evidence type="ECO:0000313" key="2">
    <source>
        <dbReference type="Proteomes" id="UP000315496"/>
    </source>
</evidence>
<dbReference type="NCBIfam" id="TIGR01549">
    <property type="entry name" value="HAD-SF-IA-v1"/>
    <property type="match status" value="1"/>
</dbReference>
<name>A0A4Z1SRZ5_GIAMU</name>
<dbReference type="InterPro" id="IPR023198">
    <property type="entry name" value="PGP-like_dom2"/>
</dbReference>
<protein>
    <submittedName>
        <fullName evidence="1">Phosphoglycolate phosphatase</fullName>
    </submittedName>
</protein>
<comment type="caution">
    <text evidence="1">The sequence shown here is derived from an EMBL/GenBank/DDBJ whole genome shotgun (WGS) entry which is preliminary data.</text>
</comment>
<dbReference type="PANTHER" id="PTHR43434:SF1">
    <property type="entry name" value="PHOSPHOGLYCOLATE PHOSPHATASE"/>
    <property type="match status" value="1"/>
</dbReference>
<dbReference type="PRINTS" id="PR00413">
    <property type="entry name" value="HADHALOGNASE"/>
</dbReference>
<dbReference type="Proteomes" id="UP000315496">
    <property type="component" value="Chromosome 5"/>
</dbReference>
<dbReference type="Gene3D" id="1.10.150.240">
    <property type="entry name" value="Putative phosphatase, domain 2"/>
    <property type="match status" value="1"/>
</dbReference>
<dbReference type="InterPro" id="IPR023214">
    <property type="entry name" value="HAD_sf"/>
</dbReference>
<dbReference type="AlphaFoldDB" id="A0A4Z1SRZ5"/>
<reference evidence="1 2" key="1">
    <citation type="submission" date="2019-05" db="EMBL/GenBank/DDBJ databases">
        <title>The compact genome of Giardia muris reveals important steps in the evolution of intestinal protozoan parasites.</title>
        <authorList>
            <person name="Xu F."/>
            <person name="Jimenez-Gonzalez A."/>
            <person name="Einarsson E."/>
            <person name="Astvaldsson A."/>
            <person name="Peirasmaki D."/>
            <person name="Eckmann L."/>
            <person name="Andersson J.O."/>
            <person name="Svard S.G."/>
            <person name="Jerlstrom-Hultqvist J."/>
        </authorList>
    </citation>
    <scope>NUCLEOTIDE SEQUENCE [LARGE SCALE GENOMIC DNA]</scope>
    <source>
        <strain evidence="1 2">Roberts-Thomson</strain>
    </source>
</reference>
<dbReference type="Pfam" id="PF13419">
    <property type="entry name" value="HAD_2"/>
    <property type="match status" value="1"/>
</dbReference>
<dbReference type="InterPro" id="IPR041492">
    <property type="entry name" value="HAD_2"/>
</dbReference>